<dbReference type="GO" id="GO:0003712">
    <property type="term" value="F:transcription coregulator activity"/>
    <property type="evidence" value="ECO:0007669"/>
    <property type="project" value="InterPro"/>
</dbReference>
<evidence type="ECO:0000256" key="4">
    <source>
        <dbReference type="ARBA" id="ARBA00023159"/>
    </source>
</evidence>
<dbReference type="PANTHER" id="PTHR13186">
    <property type="entry name" value="MEDIATOR OF RNA POLYMERASE II TRANSCRIPTION SUBUNIT 31"/>
    <property type="match status" value="1"/>
</dbReference>
<name>A0AAW1PHG5_9CHLO</name>
<comment type="subcellular location">
    <subcellularLocation>
        <location evidence="1 7">Nucleus</location>
    </subcellularLocation>
</comment>
<comment type="subunit">
    <text evidence="7">Component of the Mediator complex.</text>
</comment>
<dbReference type="Proteomes" id="UP001489004">
    <property type="component" value="Unassembled WGS sequence"/>
</dbReference>
<dbReference type="GO" id="GO:0016592">
    <property type="term" value="C:mediator complex"/>
    <property type="evidence" value="ECO:0007669"/>
    <property type="project" value="InterPro"/>
</dbReference>
<organism evidence="8 9">
    <name type="scientific">[Myrmecia] bisecta</name>
    <dbReference type="NCBI Taxonomy" id="41462"/>
    <lineage>
        <taxon>Eukaryota</taxon>
        <taxon>Viridiplantae</taxon>
        <taxon>Chlorophyta</taxon>
        <taxon>core chlorophytes</taxon>
        <taxon>Trebouxiophyceae</taxon>
        <taxon>Trebouxiales</taxon>
        <taxon>Trebouxiaceae</taxon>
        <taxon>Myrmecia</taxon>
    </lineage>
</organism>
<evidence type="ECO:0000256" key="3">
    <source>
        <dbReference type="ARBA" id="ARBA00023015"/>
    </source>
</evidence>
<gene>
    <name evidence="8" type="ORF">WJX72_007298</name>
</gene>
<evidence type="ECO:0000256" key="7">
    <source>
        <dbReference type="RuleBase" id="RU364129"/>
    </source>
</evidence>
<comment type="similarity">
    <text evidence="2 7">Belongs to the Mediator complex subunit 31 family.</text>
</comment>
<keyword evidence="9" id="KW-1185">Reference proteome</keyword>
<keyword evidence="5 7" id="KW-0804">Transcription</keyword>
<protein>
    <recommendedName>
        <fullName evidence="7">Mediator of RNA polymerase II transcription subunit 31</fullName>
    </recommendedName>
</protein>
<reference evidence="8 9" key="1">
    <citation type="journal article" date="2024" name="Nat. Commun.">
        <title>Phylogenomics reveals the evolutionary origins of lichenization in chlorophyte algae.</title>
        <authorList>
            <person name="Puginier C."/>
            <person name="Libourel C."/>
            <person name="Otte J."/>
            <person name="Skaloud P."/>
            <person name="Haon M."/>
            <person name="Grisel S."/>
            <person name="Petersen M."/>
            <person name="Berrin J.G."/>
            <person name="Delaux P.M."/>
            <person name="Dal Grande F."/>
            <person name="Keller J."/>
        </authorList>
    </citation>
    <scope>NUCLEOTIDE SEQUENCE [LARGE SCALE GENOMIC DNA]</scope>
    <source>
        <strain evidence="8 9">SAG 2043</strain>
    </source>
</reference>
<dbReference type="EMBL" id="JALJOR010000011">
    <property type="protein sequence ID" value="KAK9808974.1"/>
    <property type="molecule type" value="Genomic_DNA"/>
</dbReference>
<sequence>MELEFVQCLSNPHYINWLAQSELIKDPTFRAYLKYLQYWQRPEYAQHLIYPQALFFLDLLQSEAFQNELARTAVKDMVHAQQVFFWKHYRTHRLEAAARRVGNKLQEGQQE</sequence>
<dbReference type="AlphaFoldDB" id="A0AAW1PHG5"/>
<evidence type="ECO:0000256" key="1">
    <source>
        <dbReference type="ARBA" id="ARBA00004123"/>
    </source>
</evidence>
<keyword evidence="6 7" id="KW-0539">Nucleus</keyword>
<comment type="function">
    <text evidence="7">Component of the Mediator complex, a coactivator involved in the regulated transcription of nearly all RNA polymerase II-dependent genes. Mediator functions as a bridge to convey information from gene-specific regulatory proteins to the basal RNA polymerase II transcription machinery. Mediator is recruited to promoters by direct interactions with regulatory proteins and serves as a scaffold for the assembly of a functional preinitiation complex with RNA polymerase II and the general transcription factors.</text>
</comment>
<comment type="caution">
    <text evidence="8">The sequence shown here is derived from an EMBL/GenBank/DDBJ whole genome shotgun (WGS) entry which is preliminary data.</text>
</comment>
<evidence type="ECO:0000256" key="2">
    <source>
        <dbReference type="ARBA" id="ARBA00006378"/>
    </source>
</evidence>
<keyword evidence="3 7" id="KW-0805">Transcription regulation</keyword>
<dbReference type="GO" id="GO:0006355">
    <property type="term" value="P:regulation of DNA-templated transcription"/>
    <property type="evidence" value="ECO:0007669"/>
    <property type="project" value="InterPro"/>
</dbReference>
<evidence type="ECO:0000256" key="5">
    <source>
        <dbReference type="ARBA" id="ARBA00023163"/>
    </source>
</evidence>
<evidence type="ECO:0000313" key="8">
    <source>
        <dbReference type="EMBL" id="KAK9808974.1"/>
    </source>
</evidence>
<evidence type="ECO:0000313" key="9">
    <source>
        <dbReference type="Proteomes" id="UP001489004"/>
    </source>
</evidence>
<proteinExistence type="inferred from homology"/>
<dbReference type="Pfam" id="PF05669">
    <property type="entry name" value="Med31"/>
    <property type="match status" value="1"/>
</dbReference>
<accession>A0AAW1PHG5</accession>
<dbReference type="InterPro" id="IPR008831">
    <property type="entry name" value="Mediator_Med31"/>
</dbReference>
<evidence type="ECO:0000256" key="6">
    <source>
        <dbReference type="ARBA" id="ARBA00023242"/>
    </source>
</evidence>
<dbReference type="InterPro" id="IPR038089">
    <property type="entry name" value="Med31_sf"/>
</dbReference>
<keyword evidence="4 7" id="KW-0010">Activator</keyword>
<dbReference type="Gene3D" id="1.10.10.1340">
    <property type="entry name" value="Mediator of RNA polymerase II, submodule Med31 (Soh1)"/>
    <property type="match status" value="1"/>
</dbReference>